<sequence>MFTFPVASNRNHVRLIPLENKSNFTAITVCLRAFSDLSRSQVLFSLALPTTPNAFLIIKPKQGNYELFVGGQNVEFWGLQDELNVWNSVCATWDGKTGLSQLWINGNPSTRKGFSRLGSLSGHPKIILGQKQDSYDGGFDIEQSFVGMLTDVHMWDSVLSLAEIAQYMHDELYQPGNILNWDSLEYSKTGYVINDCVKSTQKLRIV</sequence>
<dbReference type="PROSITE" id="PS51828">
    <property type="entry name" value="PTX_2"/>
    <property type="match status" value="1"/>
</dbReference>
<keyword evidence="12" id="KW-1185">Reference proteome</keyword>
<dbReference type="FunFam" id="2.60.120.200:FF:000070">
    <property type="entry name" value="Serum amyloid P-component"/>
    <property type="match status" value="1"/>
</dbReference>
<comment type="caution">
    <text evidence="8">Lacks conserved residue(s) required for the propagation of feature annotation.</text>
</comment>
<dbReference type="SMART" id="SM00159">
    <property type="entry name" value="PTX"/>
    <property type="match status" value="1"/>
</dbReference>
<feature type="domain" description="Pentraxin (PTX)" evidence="10">
    <location>
        <begin position="1"/>
        <end position="203"/>
    </location>
</feature>
<dbReference type="GO" id="GO:0046872">
    <property type="term" value="F:metal ion binding"/>
    <property type="evidence" value="ECO:0007669"/>
    <property type="project" value="UniProtKB-KW"/>
</dbReference>
<evidence type="ECO:0000256" key="9">
    <source>
        <dbReference type="RuleBase" id="RU362112"/>
    </source>
</evidence>
<evidence type="ECO:0000256" key="6">
    <source>
        <dbReference type="ARBA" id="ARBA00023157"/>
    </source>
</evidence>
<dbReference type="GO" id="GO:0005576">
    <property type="term" value="C:extracellular region"/>
    <property type="evidence" value="ECO:0007669"/>
    <property type="project" value="UniProtKB-SubCell"/>
</dbReference>
<evidence type="ECO:0000313" key="12">
    <source>
        <dbReference type="Proteomes" id="UP000319801"/>
    </source>
</evidence>
<comment type="subunit">
    <text evidence="9">Homopentamer. Pentaxin (or pentraxin) have a discoid arrangement of 5 non-covalently bound subunits.</text>
</comment>
<evidence type="ECO:0000256" key="2">
    <source>
        <dbReference type="ARBA" id="ARBA00022525"/>
    </source>
</evidence>
<dbReference type="AlphaFoldDB" id="A0A556TL25"/>
<keyword evidence="2" id="KW-0964">Secreted</keyword>
<dbReference type="OrthoDB" id="547680at2759"/>
<proteinExistence type="inferred from homology"/>
<evidence type="ECO:0000256" key="5">
    <source>
        <dbReference type="ARBA" id="ARBA00022837"/>
    </source>
</evidence>
<evidence type="ECO:0000256" key="8">
    <source>
        <dbReference type="PROSITE-ProRule" id="PRU01172"/>
    </source>
</evidence>
<evidence type="ECO:0000313" key="11">
    <source>
        <dbReference type="EMBL" id="TSK18014.1"/>
    </source>
</evidence>
<keyword evidence="4" id="KW-0732">Signal</keyword>
<organism evidence="11 12">
    <name type="scientific">Bagarius yarrelli</name>
    <name type="common">Goonch</name>
    <name type="synonym">Bagrus yarrelli</name>
    <dbReference type="NCBI Taxonomy" id="175774"/>
    <lineage>
        <taxon>Eukaryota</taxon>
        <taxon>Metazoa</taxon>
        <taxon>Chordata</taxon>
        <taxon>Craniata</taxon>
        <taxon>Vertebrata</taxon>
        <taxon>Euteleostomi</taxon>
        <taxon>Actinopterygii</taxon>
        <taxon>Neopterygii</taxon>
        <taxon>Teleostei</taxon>
        <taxon>Ostariophysi</taxon>
        <taxon>Siluriformes</taxon>
        <taxon>Sisoridae</taxon>
        <taxon>Sisorinae</taxon>
        <taxon>Bagarius</taxon>
    </lineage>
</organism>
<evidence type="ECO:0000256" key="1">
    <source>
        <dbReference type="ARBA" id="ARBA00004613"/>
    </source>
</evidence>
<keyword evidence="5 9" id="KW-0106">Calcium</keyword>
<comment type="subcellular location">
    <subcellularLocation>
        <location evidence="1 9">Secreted</location>
    </subcellularLocation>
</comment>
<comment type="similarity">
    <text evidence="7 9">Belongs to the pentraxin family.</text>
</comment>
<dbReference type="SUPFAM" id="SSF49899">
    <property type="entry name" value="Concanavalin A-like lectins/glucanases"/>
    <property type="match status" value="1"/>
</dbReference>
<name>A0A556TL25_BAGYA</name>
<dbReference type="InterPro" id="IPR001759">
    <property type="entry name" value="PTX_dom"/>
</dbReference>
<gene>
    <name evidence="11" type="ORF">Baya_1394</name>
</gene>
<evidence type="ECO:0000256" key="3">
    <source>
        <dbReference type="ARBA" id="ARBA00022723"/>
    </source>
</evidence>
<evidence type="ECO:0000259" key="10">
    <source>
        <dbReference type="PROSITE" id="PS51828"/>
    </source>
</evidence>
<reference evidence="11 12" key="1">
    <citation type="journal article" date="2019" name="Genome Biol. Evol.">
        <title>Whole-Genome Sequencing of the Giant Devil Catfish, Bagarius yarrelli.</title>
        <authorList>
            <person name="Jiang W."/>
            <person name="Lv Y."/>
            <person name="Cheng L."/>
            <person name="Yang K."/>
            <person name="Chao B."/>
            <person name="Wang X."/>
            <person name="Li Y."/>
            <person name="Pan X."/>
            <person name="You X."/>
            <person name="Zhang Y."/>
            <person name="Yang J."/>
            <person name="Li J."/>
            <person name="Zhang X."/>
            <person name="Liu S."/>
            <person name="Sun C."/>
            <person name="Yang J."/>
            <person name="Shi Q."/>
        </authorList>
    </citation>
    <scope>NUCLEOTIDE SEQUENCE [LARGE SCALE GENOMIC DNA]</scope>
    <source>
        <strain evidence="11">JWS20170419001</strain>
        <tissue evidence="11">Muscle</tissue>
    </source>
</reference>
<dbReference type="PANTHER" id="PTHR45869:SF7">
    <property type="entry name" value="C-REACTIVE PROTEIN"/>
    <property type="match status" value="1"/>
</dbReference>
<dbReference type="Gene3D" id="2.60.120.200">
    <property type="match status" value="1"/>
</dbReference>
<keyword evidence="3 9" id="KW-0479">Metal-binding</keyword>
<dbReference type="Proteomes" id="UP000319801">
    <property type="component" value="Unassembled WGS sequence"/>
</dbReference>
<protein>
    <recommendedName>
        <fullName evidence="9">Pentraxin family member</fullName>
    </recommendedName>
</protein>
<dbReference type="Pfam" id="PF00354">
    <property type="entry name" value="Pentaxin"/>
    <property type="match status" value="1"/>
</dbReference>
<dbReference type="PRINTS" id="PR00895">
    <property type="entry name" value="PENTAXIN"/>
</dbReference>
<evidence type="ECO:0000256" key="7">
    <source>
        <dbReference type="ARBA" id="ARBA00038102"/>
    </source>
</evidence>
<dbReference type="InterPro" id="IPR013320">
    <property type="entry name" value="ConA-like_dom_sf"/>
</dbReference>
<dbReference type="InterPro" id="IPR051005">
    <property type="entry name" value="Pentraxin_domain"/>
</dbReference>
<comment type="caution">
    <text evidence="11">The sequence shown here is derived from an EMBL/GenBank/DDBJ whole genome shotgun (WGS) entry which is preliminary data.</text>
</comment>
<evidence type="ECO:0000256" key="4">
    <source>
        <dbReference type="ARBA" id="ARBA00022729"/>
    </source>
</evidence>
<keyword evidence="6" id="KW-1015">Disulfide bond</keyword>
<accession>A0A556TL25</accession>
<comment type="cofactor">
    <cofactor evidence="9">
        <name>Ca(2+)</name>
        <dbReference type="ChEBI" id="CHEBI:29108"/>
    </cofactor>
    <text evidence="9">Binds 2 calcium ions per subunit.</text>
</comment>
<dbReference type="EMBL" id="VCAZ01000004">
    <property type="protein sequence ID" value="TSK18014.1"/>
    <property type="molecule type" value="Genomic_DNA"/>
</dbReference>
<dbReference type="PANTHER" id="PTHR45869">
    <property type="entry name" value="C-REACTIVE PROTEIN-RELATED"/>
    <property type="match status" value="1"/>
</dbReference>